<evidence type="ECO:0000313" key="8">
    <source>
        <dbReference type="EMBL" id="KAK7204755.1"/>
    </source>
</evidence>
<organism evidence="8 9">
    <name type="scientific">Myxozyma melibiosi</name>
    <dbReference type="NCBI Taxonomy" id="54550"/>
    <lineage>
        <taxon>Eukaryota</taxon>
        <taxon>Fungi</taxon>
        <taxon>Dikarya</taxon>
        <taxon>Ascomycota</taxon>
        <taxon>Saccharomycotina</taxon>
        <taxon>Lipomycetes</taxon>
        <taxon>Lipomycetales</taxon>
        <taxon>Lipomycetaceae</taxon>
        <taxon>Myxozyma</taxon>
    </lineage>
</organism>
<dbReference type="NCBIfam" id="NF038013">
    <property type="entry name" value="AceTr_1"/>
    <property type="match status" value="1"/>
</dbReference>
<keyword evidence="3 7" id="KW-0812">Transmembrane</keyword>
<dbReference type="RefSeq" id="XP_064767788.1">
    <property type="nucleotide sequence ID" value="XM_064909960.1"/>
</dbReference>
<feature type="transmembrane region" description="Helical" evidence="7">
    <location>
        <begin position="207"/>
        <end position="229"/>
    </location>
</feature>
<evidence type="ECO:0000256" key="2">
    <source>
        <dbReference type="ARBA" id="ARBA00005587"/>
    </source>
</evidence>
<comment type="similarity">
    <text evidence="2">Belongs to the acetate uptake transporter (AceTr) (TC 2.A.96) family.</text>
</comment>
<sequence length="286" mass="30841">MSTTSTAASSTAAVEKPVNLNHLEAGNNEETDSQDQLRVHRIVTHTDDPDLIKIGSSWVSRRELMMAFGGTLNPGYSAPPSRKFGNPAPLGLCAFGLTTFVLCMANVQVRGVSNPSTFIGLGYFYGGIIQLLAGMWEMAIENTFGATALSSFGGFWLSFAAIETDAFGIVSAYGTDTHALNTMLGIYLMGWFIFTFGLVLCTLRSTVAFFALFFTLDICFMLLGIGKFYPDNSGVTIAGGVFGLMAAFLAFYNAFAGLANNENSLIVIKPIAMPWNPIRYVKNKST</sequence>
<evidence type="ECO:0000313" key="9">
    <source>
        <dbReference type="Proteomes" id="UP001498771"/>
    </source>
</evidence>
<evidence type="ECO:0000256" key="3">
    <source>
        <dbReference type="ARBA" id="ARBA00022692"/>
    </source>
</evidence>
<evidence type="ECO:0000256" key="6">
    <source>
        <dbReference type="SAM" id="MobiDB-lite"/>
    </source>
</evidence>
<gene>
    <name evidence="8" type="ORF">BZA70DRAFT_182794</name>
</gene>
<evidence type="ECO:0000256" key="1">
    <source>
        <dbReference type="ARBA" id="ARBA00004141"/>
    </source>
</evidence>
<feature type="transmembrane region" description="Helical" evidence="7">
    <location>
        <begin position="143"/>
        <end position="162"/>
    </location>
</feature>
<evidence type="ECO:0000256" key="7">
    <source>
        <dbReference type="SAM" id="Phobius"/>
    </source>
</evidence>
<name>A0ABR1F4M8_9ASCO</name>
<accession>A0ABR1F4M8</accession>
<dbReference type="PROSITE" id="PS01114">
    <property type="entry name" value="GPR1_FUN34_YAAH"/>
    <property type="match status" value="1"/>
</dbReference>
<evidence type="ECO:0000256" key="5">
    <source>
        <dbReference type="ARBA" id="ARBA00023136"/>
    </source>
</evidence>
<proteinExistence type="inferred from homology"/>
<feature type="region of interest" description="Disordered" evidence="6">
    <location>
        <begin position="1"/>
        <end position="20"/>
    </location>
</feature>
<evidence type="ECO:0000256" key="4">
    <source>
        <dbReference type="ARBA" id="ARBA00022989"/>
    </source>
</evidence>
<reference evidence="8 9" key="1">
    <citation type="submission" date="2024-03" db="EMBL/GenBank/DDBJ databases">
        <title>Genome-scale model development and genomic sequencing of the oleaginous clade Lipomyces.</title>
        <authorList>
            <consortium name="Lawrence Berkeley National Laboratory"/>
            <person name="Czajka J.J."/>
            <person name="Han Y."/>
            <person name="Kim J."/>
            <person name="Mondo S.J."/>
            <person name="Hofstad B.A."/>
            <person name="Robles A."/>
            <person name="Haridas S."/>
            <person name="Riley R."/>
            <person name="LaButti K."/>
            <person name="Pangilinan J."/>
            <person name="Andreopoulos W."/>
            <person name="Lipzen A."/>
            <person name="Yan J."/>
            <person name="Wang M."/>
            <person name="Ng V."/>
            <person name="Grigoriev I.V."/>
            <person name="Spatafora J.W."/>
            <person name="Magnuson J.K."/>
            <person name="Baker S.E."/>
            <person name="Pomraning K.R."/>
        </authorList>
    </citation>
    <scope>NUCLEOTIDE SEQUENCE [LARGE SCALE GENOMIC DNA]</scope>
    <source>
        <strain evidence="8 9">Phaff 52-87</strain>
    </source>
</reference>
<feature type="transmembrane region" description="Helical" evidence="7">
    <location>
        <begin position="115"/>
        <end position="136"/>
    </location>
</feature>
<dbReference type="EMBL" id="JBBJBU010000007">
    <property type="protein sequence ID" value="KAK7204755.1"/>
    <property type="molecule type" value="Genomic_DNA"/>
</dbReference>
<comment type="subcellular location">
    <subcellularLocation>
        <location evidence="1">Membrane</location>
        <topology evidence="1">Multi-pass membrane protein</topology>
    </subcellularLocation>
</comment>
<feature type="transmembrane region" description="Helical" evidence="7">
    <location>
        <begin position="90"/>
        <end position="109"/>
    </location>
</feature>
<keyword evidence="5 7" id="KW-0472">Membrane</keyword>
<dbReference type="PANTHER" id="PTHR31123">
    <property type="entry name" value="ACCUMULATION OF DYADS PROTEIN 2-RELATED"/>
    <property type="match status" value="1"/>
</dbReference>
<comment type="caution">
    <text evidence="8">The sequence shown here is derived from an EMBL/GenBank/DDBJ whole genome shotgun (WGS) entry which is preliminary data.</text>
</comment>
<keyword evidence="4 7" id="KW-1133">Transmembrane helix</keyword>
<dbReference type="Proteomes" id="UP001498771">
    <property type="component" value="Unassembled WGS sequence"/>
</dbReference>
<dbReference type="Pfam" id="PF01184">
    <property type="entry name" value="Gpr1_Fun34_YaaH"/>
    <property type="match status" value="1"/>
</dbReference>
<dbReference type="PANTHER" id="PTHR31123:SF1">
    <property type="entry name" value="ACCUMULATION OF DYADS PROTEIN 2-RELATED"/>
    <property type="match status" value="1"/>
</dbReference>
<feature type="compositionally biased region" description="Low complexity" evidence="6">
    <location>
        <begin position="1"/>
        <end position="13"/>
    </location>
</feature>
<dbReference type="InterPro" id="IPR047622">
    <property type="entry name" value="GPR1_FUN34_YAAH"/>
</dbReference>
<dbReference type="InterPro" id="IPR000791">
    <property type="entry name" value="Gpr1/Fun34/SatP-like"/>
</dbReference>
<feature type="transmembrane region" description="Helical" evidence="7">
    <location>
        <begin position="182"/>
        <end position="200"/>
    </location>
</feature>
<dbReference type="InterPro" id="IPR051633">
    <property type="entry name" value="AceTr"/>
</dbReference>
<dbReference type="GeneID" id="90035472"/>
<keyword evidence="9" id="KW-1185">Reference proteome</keyword>
<feature type="transmembrane region" description="Helical" evidence="7">
    <location>
        <begin position="235"/>
        <end position="255"/>
    </location>
</feature>
<protein>
    <submittedName>
        <fullName evidence="8">GPR1/FUN34/yaaH family-domain-containing protein</fullName>
    </submittedName>
</protein>